<reference evidence="1 2" key="1">
    <citation type="submission" date="2019-01" db="EMBL/GenBank/DDBJ databases">
        <title>RHIZO-ID as a novel technology for direct rhizobia identification.</title>
        <authorList>
            <person name="De Meyer S.E."/>
        </authorList>
    </citation>
    <scope>NUCLEOTIDE SEQUENCE [LARGE SCALE GENOMIC DNA]</scope>
    <source>
        <strain evidence="1 2">WSM448</strain>
    </source>
</reference>
<comment type="caution">
    <text evidence="1">The sequence shown here is derived from an EMBL/GenBank/DDBJ whole genome shotgun (WGS) entry which is preliminary data.</text>
</comment>
<evidence type="ECO:0000313" key="1">
    <source>
        <dbReference type="EMBL" id="RWX32042.1"/>
    </source>
</evidence>
<accession>A0A444I359</accession>
<dbReference type="Proteomes" id="UP000283817">
    <property type="component" value="Unassembled WGS sequence"/>
</dbReference>
<dbReference type="InterPro" id="IPR021808">
    <property type="entry name" value="DUF3383"/>
</dbReference>
<dbReference type="RefSeq" id="WP_128410504.1">
    <property type="nucleotide sequence ID" value="NZ_SBHX01000027.1"/>
</dbReference>
<dbReference type="EMBL" id="SBHX01000027">
    <property type="protein sequence ID" value="RWX32042.1"/>
    <property type="molecule type" value="Genomic_DNA"/>
</dbReference>
<organism evidence="1 2">
    <name type="scientific">Rhizobium leguminosarum</name>
    <dbReference type="NCBI Taxonomy" id="384"/>
    <lineage>
        <taxon>Bacteria</taxon>
        <taxon>Pseudomonadati</taxon>
        <taxon>Pseudomonadota</taxon>
        <taxon>Alphaproteobacteria</taxon>
        <taxon>Hyphomicrobiales</taxon>
        <taxon>Rhizobiaceae</taxon>
        <taxon>Rhizobium/Agrobacterium group</taxon>
        <taxon>Rhizobium</taxon>
    </lineage>
</organism>
<proteinExistence type="predicted"/>
<dbReference type="AlphaFoldDB" id="A0A444I359"/>
<gene>
    <name evidence="1" type="ORF">EHI47_11715</name>
</gene>
<sequence>MAILPYNRVVNVTLSRNDAFPSRRGFGTELILTTVAVTGKVDATHRTKLYASIEEVAADFATTADAYKAALSAFSQNPRPTQIKIGFVAIDVSPTSAELQAELNTLYDADQDWYFITVDTSLRDQAFTDGLILWTEAKNKLAIIDSNASATQSPSDTTSIAARNKGEFERTGIFYHTNAAMYAASALAGWMSTRNFDDANSAYTAKFKNLKGIEAVNLGSAAITAITGFTPGVGQSEVAGHMANTYIDIGSRNFVVEGSTLTANVFLDEIHATDWIIARTEEEALGILLNNARIPFTDVGMQMIAGAARAVMQQATRAGLVALDLDPTTGDYAPAVEITVPSVFDVPESQRKARIAPAISVRFRYAGAIHYTTINYTMTF</sequence>
<name>A0A444I359_RHILE</name>
<dbReference type="Pfam" id="PF11863">
    <property type="entry name" value="DUF3383"/>
    <property type="match status" value="1"/>
</dbReference>
<protein>
    <submittedName>
        <fullName evidence="1">DUF3383 family protein</fullName>
    </submittedName>
</protein>
<evidence type="ECO:0000313" key="2">
    <source>
        <dbReference type="Proteomes" id="UP000283817"/>
    </source>
</evidence>